<dbReference type="PANTHER" id="PTHR46031:SF16">
    <property type="entry name" value="DOUBLE-STRANDED RNA-BINDING PROTEIN 4"/>
    <property type="match status" value="1"/>
</dbReference>
<sequence>MFEVRTDYQNSGEAGLCGEAFRWISGRFENEECKSSSYFPMKLFSNSRRDTINGLAFNTVESFKSSKQAQNDTARLALDHFSTSQLISNSIPKLSFDIQHVYKQQLLHYAQKKNLILPVYSCEWKGPLHANRFRCMVTIDGRTFQGQDFLPTMKDVEHAAAKVACISLLPIEQDDSSLCKNFLCKLLQTEGFHAPVYNTRISGEPHMPSFLSSVEIQEESFTGQEARRKNMA</sequence>
<name>A0AAW1YP04_RUBAR</name>
<keyword evidence="2 3" id="KW-0694">RNA-binding</keyword>
<dbReference type="Pfam" id="PF00035">
    <property type="entry name" value="dsrm"/>
    <property type="match status" value="1"/>
</dbReference>
<protein>
    <recommendedName>
        <fullName evidence="4">DRBM domain-containing protein</fullName>
    </recommendedName>
</protein>
<dbReference type="SMART" id="SM00358">
    <property type="entry name" value="DSRM"/>
    <property type="match status" value="1"/>
</dbReference>
<keyword evidence="1" id="KW-0677">Repeat</keyword>
<comment type="caution">
    <text evidence="5">The sequence shown here is derived from an EMBL/GenBank/DDBJ whole genome shotgun (WGS) entry which is preliminary data.</text>
</comment>
<dbReference type="AlphaFoldDB" id="A0AAW1YP04"/>
<evidence type="ECO:0000259" key="4">
    <source>
        <dbReference type="PROSITE" id="PS50137"/>
    </source>
</evidence>
<dbReference type="Gene3D" id="3.30.160.20">
    <property type="match status" value="2"/>
</dbReference>
<evidence type="ECO:0000256" key="1">
    <source>
        <dbReference type="ARBA" id="ARBA00022737"/>
    </source>
</evidence>
<organism evidence="5 6">
    <name type="scientific">Rubus argutus</name>
    <name type="common">Southern blackberry</name>
    <dbReference type="NCBI Taxonomy" id="59490"/>
    <lineage>
        <taxon>Eukaryota</taxon>
        <taxon>Viridiplantae</taxon>
        <taxon>Streptophyta</taxon>
        <taxon>Embryophyta</taxon>
        <taxon>Tracheophyta</taxon>
        <taxon>Spermatophyta</taxon>
        <taxon>Magnoliopsida</taxon>
        <taxon>eudicotyledons</taxon>
        <taxon>Gunneridae</taxon>
        <taxon>Pentapetalae</taxon>
        <taxon>rosids</taxon>
        <taxon>fabids</taxon>
        <taxon>Rosales</taxon>
        <taxon>Rosaceae</taxon>
        <taxon>Rosoideae</taxon>
        <taxon>Rosoideae incertae sedis</taxon>
        <taxon>Rubus</taxon>
    </lineage>
</organism>
<reference evidence="5 6" key="1">
    <citation type="journal article" date="2023" name="G3 (Bethesda)">
        <title>A chromosome-length genome assembly and annotation of blackberry (Rubus argutus, cv. 'Hillquist').</title>
        <authorList>
            <person name="Bruna T."/>
            <person name="Aryal R."/>
            <person name="Dudchenko O."/>
            <person name="Sargent D.J."/>
            <person name="Mead D."/>
            <person name="Buti M."/>
            <person name="Cavallini A."/>
            <person name="Hytonen T."/>
            <person name="Andres J."/>
            <person name="Pham M."/>
            <person name="Weisz D."/>
            <person name="Mascagni F."/>
            <person name="Usai G."/>
            <person name="Natali L."/>
            <person name="Bassil N."/>
            <person name="Fernandez G.E."/>
            <person name="Lomsadze A."/>
            <person name="Armour M."/>
            <person name="Olukolu B."/>
            <person name="Poorten T."/>
            <person name="Britton C."/>
            <person name="Davik J."/>
            <person name="Ashrafi H."/>
            <person name="Aiden E.L."/>
            <person name="Borodovsky M."/>
            <person name="Worthington M."/>
        </authorList>
    </citation>
    <scope>NUCLEOTIDE SEQUENCE [LARGE SCALE GENOMIC DNA]</scope>
    <source>
        <strain evidence="5">PI 553951</strain>
    </source>
</reference>
<dbReference type="SUPFAM" id="SSF54768">
    <property type="entry name" value="dsRNA-binding domain-like"/>
    <property type="match status" value="2"/>
</dbReference>
<evidence type="ECO:0000256" key="3">
    <source>
        <dbReference type="PROSITE-ProRule" id="PRU00266"/>
    </source>
</evidence>
<dbReference type="InterPro" id="IPR014720">
    <property type="entry name" value="dsRBD_dom"/>
</dbReference>
<evidence type="ECO:0000313" key="6">
    <source>
        <dbReference type="Proteomes" id="UP001457282"/>
    </source>
</evidence>
<evidence type="ECO:0000256" key="2">
    <source>
        <dbReference type="ARBA" id="ARBA00022884"/>
    </source>
</evidence>
<dbReference type="EMBL" id="JBEDUW010000001">
    <property type="protein sequence ID" value="KAK9950375.1"/>
    <property type="molecule type" value="Genomic_DNA"/>
</dbReference>
<proteinExistence type="predicted"/>
<feature type="domain" description="DRBM" evidence="4">
    <location>
        <begin position="101"/>
        <end position="170"/>
    </location>
</feature>
<dbReference type="PANTHER" id="PTHR46031">
    <property type="match status" value="1"/>
</dbReference>
<keyword evidence="6" id="KW-1185">Reference proteome</keyword>
<dbReference type="PROSITE" id="PS50137">
    <property type="entry name" value="DS_RBD"/>
    <property type="match status" value="1"/>
</dbReference>
<dbReference type="Proteomes" id="UP001457282">
    <property type="component" value="Unassembled WGS sequence"/>
</dbReference>
<dbReference type="GO" id="GO:0003723">
    <property type="term" value="F:RNA binding"/>
    <property type="evidence" value="ECO:0007669"/>
    <property type="project" value="UniProtKB-UniRule"/>
</dbReference>
<gene>
    <name evidence="5" type="ORF">M0R45_005868</name>
</gene>
<evidence type="ECO:0000313" key="5">
    <source>
        <dbReference type="EMBL" id="KAK9950375.1"/>
    </source>
</evidence>
<accession>A0AAW1YP04</accession>